<reference evidence="2" key="1">
    <citation type="submission" date="2020-02" db="EMBL/GenBank/DDBJ databases">
        <authorList>
            <person name="Meier V. D."/>
        </authorList>
    </citation>
    <scope>NUCLEOTIDE SEQUENCE</scope>
    <source>
        <strain evidence="2">AVDCRST_MAG91</strain>
    </source>
</reference>
<evidence type="ECO:0000256" key="1">
    <source>
        <dbReference type="SAM" id="MobiDB-lite"/>
    </source>
</evidence>
<organism evidence="2">
    <name type="scientific">uncultured Sphingomonadaceae bacterium</name>
    <dbReference type="NCBI Taxonomy" id="169976"/>
    <lineage>
        <taxon>Bacteria</taxon>
        <taxon>Pseudomonadati</taxon>
        <taxon>Pseudomonadota</taxon>
        <taxon>Alphaproteobacteria</taxon>
        <taxon>Sphingomonadales</taxon>
        <taxon>Sphingomonadaceae</taxon>
        <taxon>environmental samples</taxon>
    </lineage>
</organism>
<feature type="compositionally biased region" description="Basic and acidic residues" evidence="1">
    <location>
        <begin position="1"/>
        <end position="11"/>
    </location>
</feature>
<proteinExistence type="predicted"/>
<feature type="compositionally biased region" description="Low complexity" evidence="1">
    <location>
        <begin position="132"/>
        <end position="146"/>
    </location>
</feature>
<sequence length="346" mass="35668">GPARDRVDRARARSVSAGGRELFGDRLPGRVQDAVATSRPQHLARVDPRRDAGSGGAGAARPSAHIRRAHADGDGAAAVRRRNDAGGGAERGGARGDRGACGAGRADRGGAGRGDGGAVRPQRVRRHRARAPARTGAAAVRFRSAGAGAGARGAGRRGRQRREPRRRGAGRAARWRARGGWQLYERTARRADARAGAVPSRGRASGRQGGAGRGEPGTRRAGLGGMVRGRRVTSGADRAGASQPDRRGRGGRPGSRAATARGAGGAGGDRPAARQRARGPGDADIHRIGEQAFLAVRLVGHRRALSRQGGQGGRCGRGYRPDAVELCAGGAHGGFHRADTDEIDDM</sequence>
<name>A0A6J4TU78_9SPHN</name>
<gene>
    <name evidence="2" type="ORF">AVDCRST_MAG91-3017</name>
</gene>
<feature type="compositionally biased region" description="Basic residues" evidence="1">
    <location>
        <begin position="154"/>
        <end position="177"/>
    </location>
</feature>
<feature type="region of interest" description="Disordered" evidence="1">
    <location>
        <begin position="1"/>
        <end position="284"/>
    </location>
</feature>
<protein>
    <submittedName>
        <fullName evidence="2">Heat-inducible transcription repressor HrcA</fullName>
    </submittedName>
</protein>
<feature type="compositionally biased region" description="Low complexity" evidence="1">
    <location>
        <begin position="194"/>
        <end position="206"/>
    </location>
</feature>
<dbReference type="AlphaFoldDB" id="A0A6J4TU78"/>
<dbReference type="EMBL" id="CADCVX010000525">
    <property type="protein sequence ID" value="CAA9531704.1"/>
    <property type="molecule type" value="Genomic_DNA"/>
</dbReference>
<evidence type="ECO:0000313" key="2">
    <source>
        <dbReference type="EMBL" id="CAA9531704.1"/>
    </source>
</evidence>
<feature type="non-terminal residue" evidence="2">
    <location>
        <position position="1"/>
    </location>
</feature>
<feature type="compositionally biased region" description="Basic residues" evidence="1">
    <location>
        <begin position="122"/>
        <end position="131"/>
    </location>
</feature>
<accession>A0A6J4TU78</accession>
<feature type="non-terminal residue" evidence="2">
    <location>
        <position position="346"/>
    </location>
</feature>